<dbReference type="InterPro" id="IPR000757">
    <property type="entry name" value="Beta-glucanase-like"/>
</dbReference>
<dbReference type="GO" id="GO:0005975">
    <property type="term" value="P:carbohydrate metabolic process"/>
    <property type="evidence" value="ECO:0007669"/>
    <property type="project" value="InterPro"/>
</dbReference>
<accession>A0A9X1YCK9</accession>
<evidence type="ECO:0000256" key="1">
    <source>
        <dbReference type="ARBA" id="ARBA00006865"/>
    </source>
</evidence>
<dbReference type="InterPro" id="IPR050546">
    <property type="entry name" value="Glycosyl_Hydrlase_16"/>
</dbReference>
<evidence type="ECO:0000259" key="3">
    <source>
        <dbReference type="PROSITE" id="PS51762"/>
    </source>
</evidence>
<dbReference type="PANTHER" id="PTHR10963:SF55">
    <property type="entry name" value="GLYCOSIDE HYDROLASE FAMILY 16 PROTEIN"/>
    <property type="match status" value="1"/>
</dbReference>
<dbReference type="PANTHER" id="PTHR10963">
    <property type="entry name" value="GLYCOSYL HYDROLASE-RELATED"/>
    <property type="match status" value="1"/>
</dbReference>
<feature type="domain" description="GH16" evidence="3">
    <location>
        <begin position="379"/>
        <end position="700"/>
    </location>
</feature>
<feature type="region of interest" description="Disordered" evidence="2">
    <location>
        <begin position="23"/>
        <end position="42"/>
    </location>
</feature>
<comment type="similarity">
    <text evidence="1">Belongs to the glycosyl hydrolase 16 family.</text>
</comment>
<gene>
    <name evidence="4" type="ORF">M0638_06305</name>
</gene>
<protein>
    <submittedName>
        <fullName evidence="4">Glycoside hydrolase family 16 protein</fullName>
    </submittedName>
</protein>
<evidence type="ECO:0000313" key="5">
    <source>
        <dbReference type="Proteomes" id="UP001139516"/>
    </source>
</evidence>
<dbReference type="CDD" id="cd08023">
    <property type="entry name" value="GH16_laminarinase_like"/>
    <property type="match status" value="1"/>
</dbReference>
<dbReference type="Proteomes" id="UP001139516">
    <property type="component" value="Unassembled WGS sequence"/>
</dbReference>
<dbReference type="GO" id="GO:0004553">
    <property type="term" value="F:hydrolase activity, hydrolyzing O-glycosyl compounds"/>
    <property type="evidence" value="ECO:0007669"/>
    <property type="project" value="InterPro"/>
</dbReference>
<dbReference type="AlphaFoldDB" id="A0A9X1YCK9"/>
<organism evidence="4 5">
    <name type="scientific">Roseomonas acroporae</name>
    <dbReference type="NCBI Taxonomy" id="2937791"/>
    <lineage>
        <taxon>Bacteria</taxon>
        <taxon>Pseudomonadati</taxon>
        <taxon>Pseudomonadota</taxon>
        <taxon>Alphaproteobacteria</taxon>
        <taxon>Acetobacterales</taxon>
        <taxon>Roseomonadaceae</taxon>
        <taxon>Roseomonas</taxon>
    </lineage>
</organism>
<comment type="caution">
    <text evidence="4">The sequence shown here is derived from an EMBL/GenBank/DDBJ whole genome shotgun (WGS) entry which is preliminary data.</text>
</comment>
<keyword evidence="4" id="KW-0378">Hydrolase</keyword>
<sequence length="810" mass="87248">MAGIPRRSWLALTNATLLAGGAGPALGQGQRQRQGRPAEPTTFSLSAESDTLRDRGAVNFWLRRSGAPIAPGRKATLRIGLGGGATDADLRQPAPALIFQSLALTRGVAVDARAGTVTIGPEAPEVLSWALIGRTLSAEDAAATLVTTLSDPEGCRLGTASHTLRIEHAPVPIPKPAFAWDADRLGDRNTLDAEGRITRYTDPASGRVATARPGTAGPRPVTVDGVRYLRVRGSSMRCVDPALLALLGKVPRDYTILVAGRLRAAGDAVLLDVGTPDSNPSPGTRSFALATAGERRAGLNLRFRSHFGQLTPTPDVTPGEEHVWTAQMPADERAAGMRLDDGPSLGVEGWMSRERSDFSVGAVDFFAGLAGGNPCDADLRAFELYVPSLDEIQLQARQRALLARIGRRETRPASIDAMLAGTELRFADDFDEMLFGNVDFAEQTRDGRPALWQSVVKGMTERDARGDNTGKYYYVINREEQYYGEPGRGVDPFSLPMPSVLGITASRASVTGANPLGKPYNSGHICTRRASIEQRLLHGFFEVRARQPTGLSPAEAQGLWPAFWDMPVGYDNSNEIDMVESVNVIRDATNMGWIQGIAQNYSEKQGGGGFTGLADLSDGKFHNHGRLWDANGNIWFTCDGVIVRHGVIGAQFIWLYNQIYRSLILNMAIGGTFPGDPTPATKLPQTLLIDWVRYWCDDRAVGTIVHGRIGGWNPASRWLAEVPPARVGIQLPFPYEVLNATRGSLTVQLQKGGVTDGKVQLAPEGPAVLLGNTSGVLSVRPLTTGRHVVQILDNNDNGKVVAESRYFTVT</sequence>
<reference evidence="4" key="1">
    <citation type="submission" date="2022-04" db="EMBL/GenBank/DDBJ databases">
        <title>Roseomonas acroporae sp. nov., isolated from coral Acropora digitifera.</title>
        <authorList>
            <person name="Sun H."/>
        </authorList>
    </citation>
    <scope>NUCLEOTIDE SEQUENCE</scope>
    <source>
        <strain evidence="4">NAR14</strain>
    </source>
</reference>
<evidence type="ECO:0000313" key="4">
    <source>
        <dbReference type="EMBL" id="MCK8783991.1"/>
    </source>
</evidence>
<keyword evidence="5" id="KW-1185">Reference proteome</keyword>
<proteinExistence type="inferred from homology"/>
<evidence type="ECO:0000256" key="2">
    <source>
        <dbReference type="SAM" id="MobiDB-lite"/>
    </source>
</evidence>
<dbReference type="EMBL" id="JALPRX010000022">
    <property type="protein sequence ID" value="MCK8783991.1"/>
    <property type="molecule type" value="Genomic_DNA"/>
</dbReference>
<name>A0A9X1YCK9_9PROT</name>
<dbReference type="Gene3D" id="2.60.120.200">
    <property type="match status" value="1"/>
</dbReference>
<dbReference type="InterPro" id="IPR013320">
    <property type="entry name" value="ConA-like_dom_sf"/>
</dbReference>
<dbReference type="PROSITE" id="PS51762">
    <property type="entry name" value="GH16_2"/>
    <property type="match status" value="1"/>
</dbReference>
<dbReference type="SUPFAM" id="SSF49899">
    <property type="entry name" value="Concanavalin A-like lectins/glucanases"/>
    <property type="match status" value="1"/>
</dbReference>
<feature type="compositionally biased region" description="Low complexity" evidence="2">
    <location>
        <begin position="27"/>
        <end position="38"/>
    </location>
</feature>
<dbReference type="RefSeq" id="WP_248666109.1">
    <property type="nucleotide sequence ID" value="NZ_JALPRX010000022.1"/>
</dbReference>